<dbReference type="AlphaFoldDB" id="A0A9P8L964"/>
<reference evidence="1" key="1">
    <citation type="submission" date="2021-03" db="EMBL/GenBank/DDBJ databases">
        <title>Comparative genomics and phylogenomic investigation of the class Geoglossomycetes provide insights into ecological specialization and systematics.</title>
        <authorList>
            <person name="Melie T."/>
            <person name="Pirro S."/>
            <person name="Miller A.N."/>
            <person name="Quandt A."/>
        </authorList>
    </citation>
    <scope>NUCLEOTIDE SEQUENCE</scope>
    <source>
        <strain evidence="1">CAQ_001_2017</strain>
    </source>
</reference>
<protein>
    <submittedName>
        <fullName evidence="1">Uncharacterized protein</fullName>
    </submittedName>
</protein>
<evidence type="ECO:0000313" key="1">
    <source>
        <dbReference type="EMBL" id="KAH0556775.1"/>
    </source>
</evidence>
<accession>A0A9P8L964</accession>
<evidence type="ECO:0000313" key="2">
    <source>
        <dbReference type="Proteomes" id="UP000750711"/>
    </source>
</evidence>
<proteinExistence type="predicted"/>
<name>A0A9P8L964_9PEZI</name>
<dbReference type="Proteomes" id="UP000750711">
    <property type="component" value="Unassembled WGS sequence"/>
</dbReference>
<organism evidence="1 2">
    <name type="scientific">Trichoglossum hirsutum</name>
    <dbReference type="NCBI Taxonomy" id="265104"/>
    <lineage>
        <taxon>Eukaryota</taxon>
        <taxon>Fungi</taxon>
        <taxon>Dikarya</taxon>
        <taxon>Ascomycota</taxon>
        <taxon>Pezizomycotina</taxon>
        <taxon>Geoglossomycetes</taxon>
        <taxon>Geoglossales</taxon>
        <taxon>Geoglossaceae</taxon>
        <taxon>Trichoglossum</taxon>
    </lineage>
</organism>
<keyword evidence="2" id="KW-1185">Reference proteome</keyword>
<dbReference type="EMBL" id="JAGHQM010001015">
    <property type="protein sequence ID" value="KAH0556775.1"/>
    <property type="molecule type" value="Genomic_DNA"/>
</dbReference>
<gene>
    <name evidence="1" type="ORF">GP486_005438</name>
</gene>
<comment type="caution">
    <text evidence="1">The sequence shown here is derived from an EMBL/GenBank/DDBJ whole genome shotgun (WGS) entry which is preliminary data.</text>
</comment>
<sequence>MSSERVESLTKGLIESLDALQSALKNAFKQASGQEPDRVPAYYKKATSTLSVGEVKNLLGIDYDVNDPAYILTLKGDEAKDVQLSSWCVEAMSKLMKARHYQLYRGEPFSRILIDLLLCDRLLCLDDSKANNFLQVLAEVDIRAEIIDDQKGQSKAGYVAGRADYALGYKGEKYPEAILIIVEAKKEGCCAMAIPQTLCYLAGLQDARKKAGKLNVDLFGMMADTNEYRFVLLDRERRAFISEPLLWATRSGQIVALVDYILRSAISSSPHTTPIKTKNRRITNYDDHLDKTLQRGAGTSARGGEEDPDEYDIIVEHGISKLVISPSTGAMEE</sequence>